<comment type="caution">
    <text evidence="3">The sequence shown here is derived from an EMBL/GenBank/DDBJ whole genome shotgun (WGS) entry which is preliminary data.</text>
</comment>
<evidence type="ECO:0000259" key="1">
    <source>
        <dbReference type="Pfam" id="PF02470"/>
    </source>
</evidence>
<dbReference type="InterPro" id="IPR003399">
    <property type="entry name" value="Mce/MlaD"/>
</dbReference>
<dbReference type="InterPro" id="IPR005693">
    <property type="entry name" value="Mce"/>
</dbReference>
<dbReference type="InterPro" id="IPR052336">
    <property type="entry name" value="MlaD_Phospholipid_Transporter"/>
</dbReference>
<evidence type="ECO:0000259" key="2">
    <source>
        <dbReference type="Pfam" id="PF11887"/>
    </source>
</evidence>
<gene>
    <name evidence="3" type="ORF">GCM10009854_19960</name>
</gene>
<sequence length="346" mass="37644">MRSARSITAPLLKLTAFVLVTVTLTGILVSTIAANDAGDSEIYSAKFADASGLGEGDDVRMAGVRVGRVSELEIVDGKHALVRFDLAADRKLPRDVEATVKFRNIAGQRYLDLDAPLRDPGEVLEPGAQIPIERTHPALNLTALFNGFQPLFKALSPEDVNKLAGELVQVLQGEGATVENLLQHTASLTNTLAQKDQVIGQVIENLNAVLGTVNARGPQLEELIDALQKLTSGLAEQREPVGEAIVALDELTNTTAGLVHDARKPLRDNISALRDVTGVLNEDLPMLERTLQTMPDRLNRLTRTVSYGSWFNYYACRVTGRIRVDQLEINVPITPVPTSEMPERCQ</sequence>
<dbReference type="Proteomes" id="UP001501218">
    <property type="component" value="Unassembled WGS sequence"/>
</dbReference>
<feature type="domain" description="Mammalian cell entry C-terminal" evidence="2">
    <location>
        <begin position="122"/>
        <end position="322"/>
    </location>
</feature>
<feature type="domain" description="Mce/MlaD" evidence="1">
    <location>
        <begin position="42"/>
        <end position="115"/>
    </location>
</feature>
<dbReference type="InterPro" id="IPR024516">
    <property type="entry name" value="Mce_C"/>
</dbReference>
<organism evidence="3 4">
    <name type="scientific">Saccharopolyspora halophila</name>
    <dbReference type="NCBI Taxonomy" id="405551"/>
    <lineage>
        <taxon>Bacteria</taxon>
        <taxon>Bacillati</taxon>
        <taxon>Actinomycetota</taxon>
        <taxon>Actinomycetes</taxon>
        <taxon>Pseudonocardiales</taxon>
        <taxon>Pseudonocardiaceae</taxon>
        <taxon>Saccharopolyspora</taxon>
    </lineage>
</organism>
<reference evidence="4" key="1">
    <citation type="journal article" date="2019" name="Int. J. Syst. Evol. Microbiol.">
        <title>The Global Catalogue of Microorganisms (GCM) 10K type strain sequencing project: providing services to taxonomists for standard genome sequencing and annotation.</title>
        <authorList>
            <consortium name="The Broad Institute Genomics Platform"/>
            <consortium name="The Broad Institute Genome Sequencing Center for Infectious Disease"/>
            <person name="Wu L."/>
            <person name="Ma J."/>
        </authorList>
    </citation>
    <scope>NUCLEOTIDE SEQUENCE [LARGE SCALE GENOMIC DNA]</scope>
    <source>
        <strain evidence="4">JCM 16221</strain>
    </source>
</reference>
<dbReference type="PANTHER" id="PTHR33371:SF17">
    <property type="entry name" value="MCE-FAMILY PROTEIN MCE1B"/>
    <property type="match status" value="1"/>
</dbReference>
<evidence type="ECO:0000313" key="4">
    <source>
        <dbReference type="Proteomes" id="UP001501218"/>
    </source>
</evidence>
<evidence type="ECO:0000313" key="3">
    <source>
        <dbReference type="EMBL" id="GAA2343205.1"/>
    </source>
</evidence>
<dbReference type="PANTHER" id="PTHR33371">
    <property type="entry name" value="INTERMEMBRANE PHOSPHOLIPID TRANSPORT SYSTEM BINDING PROTEIN MLAD-RELATED"/>
    <property type="match status" value="1"/>
</dbReference>
<keyword evidence="4" id="KW-1185">Reference proteome</keyword>
<name>A0ABP5T144_9PSEU</name>
<dbReference type="RefSeq" id="WP_344129068.1">
    <property type="nucleotide sequence ID" value="NZ_BAAARA010000004.1"/>
</dbReference>
<proteinExistence type="predicted"/>
<dbReference type="NCBIfam" id="TIGR00996">
    <property type="entry name" value="Mtu_fam_mce"/>
    <property type="match status" value="1"/>
</dbReference>
<protein>
    <submittedName>
        <fullName evidence="3">MlaD family protein</fullName>
    </submittedName>
</protein>
<dbReference type="Pfam" id="PF11887">
    <property type="entry name" value="Mce4_CUP1"/>
    <property type="match status" value="1"/>
</dbReference>
<dbReference type="Pfam" id="PF02470">
    <property type="entry name" value="MlaD"/>
    <property type="match status" value="1"/>
</dbReference>
<dbReference type="EMBL" id="BAAARA010000004">
    <property type="protein sequence ID" value="GAA2343205.1"/>
    <property type="molecule type" value="Genomic_DNA"/>
</dbReference>
<accession>A0ABP5T144</accession>